<dbReference type="GO" id="GO:0008168">
    <property type="term" value="F:methyltransferase activity"/>
    <property type="evidence" value="ECO:0007669"/>
    <property type="project" value="UniProtKB-KW"/>
</dbReference>
<dbReference type="PANTHER" id="PTHR43464:SF3">
    <property type="entry name" value="SAM-DEPENDENT METHYLTRANSFERASE"/>
    <property type="match status" value="1"/>
</dbReference>
<evidence type="ECO:0000259" key="1">
    <source>
        <dbReference type="Pfam" id="PF13847"/>
    </source>
</evidence>
<dbReference type="PANTHER" id="PTHR43464">
    <property type="entry name" value="METHYLTRANSFERASE"/>
    <property type="match status" value="1"/>
</dbReference>
<dbReference type="GO" id="GO:0032259">
    <property type="term" value="P:methylation"/>
    <property type="evidence" value="ECO:0007669"/>
    <property type="project" value="UniProtKB-KW"/>
</dbReference>
<reference evidence="2 3" key="1">
    <citation type="submission" date="2021-01" db="EMBL/GenBank/DDBJ databases">
        <title>Genome seq and assembly of Devosia sp. LEGU1.</title>
        <authorList>
            <person name="Chhetri G."/>
        </authorList>
    </citation>
    <scope>NUCLEOTIDE SEQUENCE [LARGE SCALE GENOMIC DNA]</scope>
    <source>
        <strain evidence="2 3">LEGU1</strain>
    </source>
</reference>
<evidence type="ECO:0000313" key="3">
    <source>
        <dbReference type="Proteomes" id="UP000595857"/>
    </source>
</evidence>
<dbReference type="InterPro" id="IPR025714">
    <property type="entry name" value="Methyltranfer_dom"/>
</dbReference>
<dbReference type="SUPFAM" id="SSF53335">
    <property type="entry name" value="S-adenosyl-L-methionine-dependent methyltransferases"/>
    <property type="match status" value="1"/>
</dbReference>
<dbReference type="CDD" id="cd02440">
    <property type="entry name" value="AdoMet_MTases"/>
    <property type="match status" value="1"/>
</dbReference>
<organism evidence="2 3">
    <name type="scientific">Devosia rhizoryzae</name>
    <dbReference type="NCBI Taxonomy" id="2774137"/>
    <lineage>
        <taxon>Bacteria</taxon>
        <taxon>Pseudomonadati</taxon>
        <taxon>Pseudomonadota</taxon>
        <taxon>Alphaproteobacteria</taxon>
        <taxon>Hyphomicrobiales</taxon>
        <taxon>Devosiaceae</taxon>
        <taxon>Devosia</taxon>
    </lineage>
</organism>
<dbReference type="Pfam" id="PF13847">
    <property type="entry name" value="Methyltransf_31"/>
    <property type="match status" value="1"/>
</dbReference>
<keyword evidence="3" id="KW-1185">Reference proteome</keyword>
<dbReference type="RefSeq" id="WP_201632899.1">
    <property type="nucleotide sequence ID" value="NZ_CP068046.1"/>
</dbReference>
<feature type="domain" description="Methyltransferase" evidence="1">
    <location>
        <begin position="20"/>
        <end position="133"/>
    </location>
</feature>
<gene>
    <name evidence="2" type="ORF">JI748_15865</name>
</gene>
<keyword evidence="2" id="KW-0808">Transferase</keyword>
<proteinExistence type="predicted"/>
<protein>
    <submittedName>
        <fullName evidence="2">Methyltransferase domain-containing protein</fullName>
    </submittedName>
</protein>
<name>A0ABX7C626_9HYPH</name>
<dbReference type="Gene3D" id="3.40.50.150">
    <property type="entry name" value="Vaccinia Virus protein VP39"/>
    <property type="match status" value="1"/>
</dbReference>
<dbReference type="EMBL" id="CP068046">
    <property type="protein sequence ID" value="QQR39182.1"/>
    <property type="molecule type" value="Genomic_DNA"/>
</dbReference>
<sequence>MTQAASSRIAEYVAALPLRPDMAVLEIGCGPGVAARLVCRLLEQGHILAIDRSAKAIEQARAGSAAELKTGRIAFRQVAIEDFVLDPNDGLFDLAFAMRVGALDGRHPELQELAMRRIKVALKPDGLLFIDDAPAVRGKDIAAQS</sequence>
<accession>A0ABX7C626</accession>
<dbReference type="InterPro" id="IPR029063">
    <property type="entry name" value="SAM-dependent_MTases_sf"/>
</dbReference>
<keyword evidence="2" id="KW-0489">Methyltransferase</keyword>
<dbReference type="Proteomes" id="UP000595857">
    <property type="component" value="Chromosome"/>
</dbReference>
<evidence type="ECO:0000313" key="2">
    <source>
        <dbReference type="EMBL" id="QQR39182.1"/>
    </source>
</evidence>